<feature type="chain" id="PRO_5039719749" evidence="1">
    <location>
        <begin position="18"/>
        <end position="450"/>
    </location>
</feature>
<reference evidence="2" key="1">
    <citation type="journal article" date="2021" name="PeerJ">
        <title>Extensive microbial diversity within the chicken gut microbiome revealed by metagenomics and culture.</title>
        <authorList>
            <person name="Gilroy R."/>
            <person name="Ravi A."/>
            <person name="Getino M."/>
            <person name="Pursley I."/>
            <person name="Horton D.L."/>
            <person name="Alikhan N.F."/>
            <person name="Baker D."/>
            <person name="Gharbi K."/>
            <person name="Hall N."/>
            <person name="Watson M."/>
            <person name="Adriaenssens E.M."/>
            <person name="Foster-Nyarko E."/>
            <person name="Jarju S."/>
            <person name="Secka A."/>
            <person name="Antonio M."/>
            <person name="Oren A."/>
            <person name="Chaudhuri R.R."/>
            <person name="La Ragione R."/>
            <person name="Hildebrand F."/>
            <person name="Pallen M.J."/>
        </authorList>
    </citation>
    <scope>NUCLEOTIDE SEQUENCE</scope>
    <source>
        <strain evidence="2">ChiGjej1B1-98</strain>
    </source>
</reference>
<evidence type="ECO:0000313" key="2">
    <source>
        <dbReference type="EMBL" id="HIY67324.1"/>
    </source>
</evidence>
<name>A0A9D2CAW3_9MICO</name>
<dbReference type="Proteomes" id="UP000824005">
    <property type="component" value="Unassembled WGS sequence"/>
</dbReference>
<sequence>MGTRRAVKALIAGAVAAGVLTGCVLTPPGTDPSHSGQHGGSVFAIEWQTEDPSVFLREGIVYASRGAGGDKEVVALDVAIDEHEVAAQPLDPLEFRELWSVEVGDSMFAVSDHLFFDPMVAVIRGEEALLLDAATGEQVDSFALPGEPDGIALETFDSFFIDFADGDTEQLVLTSEGDLHSLDEWVNDFPEDIVDYGALHDWVLPIGADRKSALHIRGDDFYWRFDGTDPAFADELGLGDDYVLSHGVQGYSAAFLQYSRTGAEFESGVFTSDDVAVAQVDDGQLIDVHHGAVICGVGICSGEFEVADGVVAPGASVELLYPDDADADTFELADVRELPVQSAGTFPDGEYEAIELGQRWPWLSGSAPTHVRHSADDPLGVGEGAVVPCQRVDGAAGAAACSGSGMALSDQDVPSGVIYRTGEDETLGHFMLYALITDQHILFAPVMIVE</sequence>
<feature type="signal peptide" evidence="1">
    <location>
        <begin position="1"/>
        <end position="17"/>
    </location>
</feature>
<gene>
    <name evidence="2" type="ORF">H9830_13735</name>
</gene>
<comment type="caution">
    <text evidence="2">The sequence shown here is derived from an EMBL/GenBank/DDBJ whole genome shotgun (WGS) entry which is preliminary data.</text>
</comment>
<evidence type="ECO:0000256" key="1">
    <source>
        <dbReference type="SAM" id="SignalP"/>
    </source>
</evidence>
<proteinExistence type="predicted"/>
<dbReference type="EMBL" id="DXDC01000412">
    <property type="protein sequence ID" value="HIY67324.1"/>
    <property type="molecule type" value="Genomic_DNA"/>
</dbReference>
<dbReference type="PROSITE" id="PS51257">
    <property type="entry name" value="PROKAR_LIPOPROTEIN"/>
    <property type="match status" value="1"/>
</dbReference>
<reference evidence="2" key="2">
    <citation type="submission" date="2021-04" db="EMBL/GenBank/DDBJ databases">
        <authorList>
            <person name="Gilroy R."/>
        </authorList>
    </citation>
    <scope>NUCLEOTIDE SEQUENCE</scope>
    <source>
        <strain evidence="2">ChiGjej1B1-98</strain>
    </source>
</reference>
<accession>A0A9D2CAW3</accession>
<evidence type="ECO:0000313" key="3">
    <source>
        <dbReference type="Proteomes" id="UP000824005"/>
    </source>
</evidence>
<organism evidence="2 3">
    <name type="scientific">Candidatus Agrococcus pullicola</name>
    <dbReference type="NCBI Taxonomy" id="2838429"/>
    <lineage>
        <taxon>Bacteria</taxon>
        <taxon>Bacillati</taxon>
        <taxon>Actinomycetota</taxon>
        <taxon>Actinomycetes</taxon>
        <taxon>Micrococcales</taxon>
        <taxon>Microbacteriaceae</taxon>
        <taxon>Agrococcus</taxon>
    </lineage>
</organism>
<keyword evidence="1" id="KW-0732">Signal</keyword>
<protein>
    <submittedName>
        <fullName evidence="2">Uncharacterized protein</fullName>
    </submittedName>
</protein>
<dbReference type="AlphaFoldDB" id="A0A9D2CAW3"/>